<keyword evidence="4" id="KW-0808">Transferase</keyword>
<feature type="domain" description="PAS" evidence="9">
    <location>
        <begin position="194"/>
        <end position="266"/>
    </location>
</feature>
<keyword evidence="11" id="KW-0547">Nucleotide-binding</keyword>
<dbReference type="SUPFAM" id="SSF47384">
    <property type="entry name" value="Homodimeric domain of signal transducing histidine kinase"/>
    <property type="match status" value="1"/>
</dbReference>
<evidence type="ECO:0000259" key="10">
    <source>
        <dbReference type="PROSITE" id="PS50113"/>
    </source>
</evidence>
<dbReference type="PROSITE" id="PS50109">
    <property type="entry name" value="HIS_KIN"/>
    <property type="match status" value="1"/>
</dbReference>
<dbReference type="CDD" id="cd00130">
    <property type="entry name" value="PAS"/>
    <property type="match status" value="1"/>
</dbReference>
<keyword evidence="11" id="KW-0067">ATP-binding</keyword>
<evidence type="ECO:0000259" key="9">
    <source>
        <dbReference type="PROSITE" id="PS50112"/>
    </source>
</evidence>
<name>A0ABU9VW19_9CLOT</name>
<evidence type="ECO:0000256" key="1">
    <source>
        <dbReference type="ARBA" id="ARBA00000085"/>
    </source>
</evidence>
<evidence type="ECO:0000256" key="7">
    <source>
        <dbReference type="SAM" id="Coils"/>
    </source>
</evidence>
<evidence type="ECO:0000256" key="3">
    <source>
        <dbReference type="ARBA" id="ARBA00022553"/>
    </source>
</evidence>
<dbReference type="InterPro" id="IPR003594">
    <property type="entry name" value="HATPase_dom"/>
</dbReference>
<evidence type="ECO:0000313" key="11">
    <source>
        <dbReference type="EMBL" id="MEN1761356.1"/>
    </source>
</evidence>
<dbReference type="PRINTS" id="PR00344">
    <property type="entry name" value="BCTRLSENSOR"/>
</dbReference>
<evidence type="ECO:0000256" key="2">
    <source>
        <dbReference type="ARBA" id="ARBA00012438"/>
    </source>
</evidence>
<dbReference type="GO" id="GO:0005524">
    <property type="term" value="F:ATP binding"/>
    <property type="evidence" value="ECO:0007669"/>
    <property type="project" value="UniProtKB-KW"/>
</dbReference>
<dbReference type="InterPro" id="IPR013655">
    <property type="entry name" value="PAS_fold_3"/>
</dbReference>
<dbReference type="InterPro" id="IPR036097">
    <property type="entry name" value="HisK_dim/P_sf"/>
</dbReference>
<evidence type="ECO:0000256" key="5">
    <source>
        <dbReference type="ARBA" id="ARBA00022777"/>
    </source>
</evidence>
<feature type="domain" description="PAC" evidence="10">
    <location>
        <begin position="270"/>
        <end position="323"/>
    </location>
</feature>
<dbReference type="PROSITE" id="PS50113">
    <property type="entry name" value="PAC"/>
    <property type="match status" value="1"/>
</dbReference>
<keyword evidence="6" id="KW-0902">Two-component regulatory system</keyword>
<accession>A0ABU9VW19</accession>
<sequence length="611" mass="69847">MKANTAVSPFQCCIQLMSTYQQQAMTAATAEERYRLFLEMVCKALNAPFAMLQQYLPDAPLSRTLAVSGEPGLFQHLEEMGIKLDLLEDQHLLWPRKDELVNRLEKESIVVLTVEEILEIFPFSAEINQRLLNELTPYSVCQLVLQGPERPLGELLLILDPDHTPPDQQTSDFFKSYAGMMLLQEQATENLKKQERRWRIAMESSEVGVWDLNNISNELYVTRPWAAMLGYKVEEIPVLRRFFTEHLHPEDRKRVLEKVDRFINGHHGQINQTFRMRHKNGQYRWILSRGKVVEKDAAGSSLQLVGTHIDITRQKQMEEDLRKNNELIRHNARQLERSVHLKEARLLAMEEMEEERRKAEQANQQKDLLFASLSHDLKNPMSALTGLIDLMLLDETNEEKRSSLDLMKHSTQTMLMLLNGLLDFSRMESGKLLLNPYAFDLAATVERVWSLHHHQARHKNLAYELHIHPQVPRTLVADSLRLEQIITNLLSNAIKFTRHGSISMQIHPATPPQPAFGEALNDTVSEITVCWVRFDVTDTGIGIPEEAQKKVFDCYQQASADIGRHYGGSGLGLCISKQLAEKMGGSLTVTSTLGKGSRFSLLMPFQLPSSR</sequence>
<dbReference type="SMART" id="SM00388">
    <property type="entry name" value="HisKA"/>
    <property type="match status" value="1"/>
</dbReference>
<dbReference type="InterPro" id="IPR000700">
    <property type="entry name" value="PAS-assoc_C"/>
</dbReference>
<dbReference type="Gene3D" id="3.30.450.20">
    <property type="entry name" value="PAS domain"/>
    <property type="match status" value="1"/>
</dbReference>
<dbReference type="EC" id="2.7.13.3" evidence="2"/>
<dbReference type="SMART" id="SM00091">
    <property type="entry name" value="PAS"/>
    <property type="match status" value="1"/>
</dbReference>
<dbReference type="CDD" id="cd16922">
    <property type="entry name" value="HATPase_EvgS-ArcB-TorS-like"/>
    <property type="match status" value="1"/>
</dbReference>
<dbReference type="Pfam" id="PF00512">
    <property type="entry name" value="HisKA"/>
    <property type="match status" value="1"/>
</dbReference>
<dbReference type="InterPro" id="IPR000014">
    <property type="entry name" value="PAS"/>
</dbReference>
<feature type="domain" description="Histidine kinase" evidence="8">
    <location>
        <begin position="372"/>
        <end position="607"/>
    </location>
</feature>
<dbReference type="EMBL" id="JBCITM010000014">
    <property type="protein sequence ID" value="MEN1761356.1"/>
    <property type="molecule type" value="Genomic_DNA"/>
</dbReference>
<evidence type="ECO:0000256" key="6">
    <source>
        <dbReference type="ARBA" id="ARBA00023012"/>
    </source>
</evidence>
<dbReference type="InterPro" id="IPR005467">
    <property type="entry name" value="His_kinase_dom"/>
</dbReference>
<comment type="catalytic activity">
    <reaction evidence="1">
        <text>ATP + protein L-histidine = ADP + protein N-phospho-L-histidine.</text>
        <dbReference type="EC" id="2.7.13.3"/>
    </reaction>
</comment>
<keyword evidence="5" id="KW-0418">Kinase</keyword>
<comment type="caution">
    <text evidence="11">The sequence shown here is derived from an EMBL/GenBank/DDBJ whole genome shotgun (WGS) entry which is preliminary data.</text>
</comment>
<dbReference type="SUPFAM" id="SSF55874">
    <property type="entry name" value="ATPase domain of HSP90 chaperone/DNA topoisomerase II/histidine kinase"/>
    <property type="match status" value="1"/>
</dbReference>
<dbReference type="InterPro" id="IPR003661">
    <property type="entry name" value="HisK_dim/P_dom"/>
</dbReference>
<dbReference type="SMART" id="SM00086">
    <property type="entry name" value="PAC"/>
    <property type="match status" value="1"/>
</dbReference>
<dbReference type="InterPro" id="IPR050736">
    <property type="entry name" value="Sensor_HK_Regulatory"/>
</dbReference>
<dbReference type="SUPFAM" id="SSF55785">
    <property type="entry name" value="PYP-like sensor domain (PAS domain)"/>
    <property type="match status" value="1"/>
</dbReference>
<dbReference type="PANTHER" id="PTHR43711:SF1">
    <property type="entry name" value="HISTIDINE KINASE 1"/>
    <property type="match status" value="1"/>
</dbReference>
<protein>
    <recommendedName>
        <fullName evidence="2">histidine kinase</fullName>
        <ecNumber evidence="2">2.7.13.3</ecNumber>
    </recommendedName>
</protein>
<keyword evidence="7" id="KW-0175">Coiled coil</keyword>
<organism evidence="11 12">
    <name type="scientific">Anoxynatronum sibiricum</name>
    <dbReference type="NCBI Taxonomy" id="210623"/>
    <lineage>
        <taxon>Bacteria</taxon>
        <taxon>Bacillati</taxon>
        <taxon>Bacillota</taxon>
        <taxon>Clostridia</taxon>
        <taxon>Eubacteriales</taxon>
        <taxon>Clostridiaceae</taxon>
        <taxon>Anoxynatronum</taxon>
    </lineage>
</organism>
<dbReference type="InterPro" id="IPR001610">
    <property type="entry name" value="PAC"/>
</dbReference>
<dbReference type="Gene3D" id="3.30.565.10">
    <property type="entry name" value="Histidine kinase-like ATPase, C-terminal domain"/>
    <property type="match status" value="1"/>
</dbReference>
<evidence type="ECO:0000256" key="4">
    <source>
        <dbReference type="ARBA" id="ARBA00022679"/>
    </source>
</evidence>
<feature type="coiled-coil region" evidence="7">
    <location>
        <begin position="318"/>
        <end position="372"/>
    </location>
</feature>
<keyword evidence="12" id="KW-1185">Reference proteome</keyword>
<dbReference type="InterPro" id="IPR035965">
    <property type="entry name" value="PAS-like_dom_sf"/>
</dbReference>
<proteinExistence type="predicted"/>
<dbReference type="InterPro" id="IPR036890">
    <property type="entry name" value="HATPase_C_sf"/>
</dbReference>
<dbReference type="Proteomes" id="UP001407405">
    <property type="component" value="Unassembled WGS sequence"/>
</dbReference>
<dbReference type="InterPro" id="IPR004358">
    <property type="entry name" value="Sig_transdc_His_kin-like_C"/>
</dbReference>
<evidence type="ECO:0000313" key="12">
    <source>
        <dbReference type="Proteomes" id="UP001407405"/>
    </source>
</evidence>
<dbReference type="PANTHER" id="PTHR43711">
    <property type="entry name" value="TWO-COMPONENT HISTIDINE KINASE"/>
    <property type="match status" value="1"/>
</dbReference>
<evidence type="ECO:0000259" key="8">
    <source>
        <dbReference type="PROSITE" id="PS50109"/>
    </source>
</evidence>
<dbReference type="SMART" id="SM00387">
    <property type="entry name" value="HATPase_c"/>
    <property type="match status" value="1"/>
</dbReference>
<dbReference type="Pfam" id="PF08447">
    <property type="entry name" value="PAS_3"/>
    <property type="match status" value="1"/>
</dbReference>
<dbReference type="PROSITE" id="PS50112">
    <property type="entry name" value="PAS"/>
    <property type="match status" value="1"/>
</dbReference>
<dbReference type="NCBIfam" id="TIGR00229">
    <property type="entry name" value="sensory_box"/>
    <property type="match status" value="1"/>
</dbReference>
<dbReference type="CDD" id="cd00082">
    <property type="entry name" value="HisKA"/>
    <property type="match status" value="1"/>
</dbReference>
<gene>
    <name evidence="11" type="ORF">AAIG11_12760</name>
</gene>
<reference evidence="11 12" key="1">
    <citation type="submission" date="2024-04" db="EMBL/GenBank/DDBJ databases">
        <title>Genome sequencing and metabolic network reconstruction of aminoacids and betaine degradation by Anoxynatronum sibiricum.</title>
        <authorList>
            <person name="Detkova E.N."/>
            <person name="Boltjanskaja Y.V."/>
            <person name="Mardanov A.V."/>
            <person name="Kevbrin V."/>
        </authorList>
    </citation>
    <scope>NUCLEOTIDE SEQUENCE [LARGE SCALE GENOMIC DNA]</scope>
    <source>
        <strain evidence="11 12">Z-7981</strain>
    </source>
</reference>
<dbReference type="Pfam" id="PF02518">
    <property type="entry name" value="HATPase_c"/>
    <property type="match status" value="1"/>
</dbReference>
<keyword evidence="3" id="KW-0597">Phosphoprotein</keyword>
<dbReference type="RefSeq" id="WP_343186653.1">
    <property type="nucleotide sequence ID" value="NZ_JBCITM010000014.1"/>
</dbReference>
<dbReference type="Gene3D" id="1.10.287.130">
    <property type="match status" value="1"/>
</dbReference>